<dbReference type="SUPFAM" id="SSF46785">
    <property type="entry name" value="Winged helix' DNA-binding domain"/>
    <property type="match status" value="1"/>
</dbReference>
<dbReference type="InterPro" id="IPR055166">
    <property type="entry name" value="Transc_reg_Sar_Rot_HTH"/>
</dbReference>
<dbReference type="PATRIC" id="fig|1360.94.peg.954"/>
<evidence type="ECO:0000256" key="1">
    <source>
        <dbReference type="ARBA" id="ARBA00023015"/>
    </source>
</evidence>
<dbReference type="PANTHER" id="PTHR33164">
    <property type="entry name" value="TRANSCRIPTIONAL REGULATOR, MARR FAMILY"/>
    <property type="match status" value="1"/>
</dbReference>
<comment type="caution">
    <text evidence="5">The sequence shown here is derived from an EMBL/GenBank/DDBJ whole genome shotgun (WGS) entry which is preliminary data.</text>
</comment>
<dbReference type="InterPro" id="IPR039422">
    <property type="entry name" value="MarR/SlyA-like"/>
</dbReference>
<keyword evidence="1" id="KW-0805">Transcription regulation</keyword>
<dbReference type="InterPro" id="IPR000835">
    <property type="entry name" value="HTH_MarR-typ"/>
</dbReference>
<evidence type="ECO:0000313" key="5">
    <source>
        <dbReference type="EMBL" id="GAM79958.1"/>
    </source>
</evidence>
<dbReference type="PROSITE" id="PS50995">
    <property type="entry name" value="HTH_MARR_2"/>
    <property type="match status" value="1"/>
</dbReference>
<dbReference type="Gene3D" id="1.10.10.10">
    <property type="entry name" value="Winged helix-like DNA-binding domain superfamily/Winged helix DNA-binding domain"/>
    <property type="match status" value="1"/>
</dbReference>
<dbReference type="EMBL" id="BBSI01000017">
    <property type="protein sequence ID" value="GAM79958.1"/>
    <property type="molecule type" value="Genomic_DNA"/>
</dbReference>
<gene>
    <name evidence="5" type="ORF">JCM5805K_1066</name>
</gene>
<name>A0A0B8QYI8_LACLL</name>
<dbReference type="InterPro" id="IPR036388">
    <property type="entry name" value="WH-like_DNA-bd_sf"/>
</dbReference>
<dbReference type="Pfam" id="PF22381">
    <property type="entry name" value="Staph_reg_Sar_Rot"/>
    <property type="match status" value="1"/>
</dbReference>
<dbReference type="GO" id="GO:0003700">
    <property type="term" value="F:DNA-binding transcription factor activity"/>
    <property type="evidence" value="ECO:0007669"/>
    <property type="project" value="InterPro"/>
</dbReference>
<dbReference type="AlphaFoldDB" id="A0A0B8QYI8"/>
<evidence type="ECO:0000259" key="4">
    <source>
        <dbReference type="PROSITE" id="PS50995"/>
    </source>
</evidence>
<dbReference type="GO" id="GO:0006950">
    <property type="term" value="P:response to stress"/>
    <property type="evidence" value="ECO:0007669"/>
    <property type="project" value="TreeGrafter"/>
</dbReference>
<keyword evidence="2" id="KW-0238">DNA-binding</keyword>
<keyword evidence="3" id="KW-0804">Transcription</keyword>
<evidence type="ECO:0000256" key="2">
    <source>
        <dbReference type="ARBA" id="ARBA00023125"/>
    </source>
</evidence>
<dbReference type="InterPro" id="IPR036390">
    <property type="entry name" value="WH_DNA-bd_sf"/>
</dbReference>
<organism evidence="5 6">
    <name type="scientific">Lactococcus lactis subsp. lactis</name>
    <name type="common">Streptococcus lactis</name>
    <dbReference type="NCBI Taxonomy" id="1360"/>
    <lineage>
        <taxon>Bacteria</taxon>
        <taxon>Bacillati</taxon>
        <taxon>Bacillota</taxon>
        <taxon>Bacilli</taxon>
        <taxon>Lactobacillales</taxon>
        <taxon>Streptococcaceae</taxon>
        <taxon>Lactococcus</taxon>
    </lineage>
</organism>
<evidence type="ECO:0000313" key="6">
    <source>
        <dbReference type="Proteomes" id="UP000031847"/>
    </source>
</evidence>
<accession>A0A0B8QYI8</accession>
<proteinExistence type="predicted"/>
<protein>
    <submittedName>
        <fullName evidence="5">Transcriptional regulators</fullName>
    </submittedName>
</protein>
<feature type="domain" description="HTH marR-type" evidence="4">
    <location>
        <begin position="1"/>
        <end position="138"/>
    </location>
</feature>
<dbReference type="SMART" id="SM00347">
    <property type="entry name" value="HTH_MARR"/>
    <property type="match status" value="1"/>
</dbReference>
<reference evidence="5 6" key="1">
    <citation type="submission" date="2015-01" db="EMBL/GenBank/DDBJ databases">
        <title>Lactococcus lactis subsp.lactis JCM 5805 whole genome shotgun sequence.</title>
        <authorList>
            <person name="Fujii T."/>
            <person name="Tomita Y."/>
            <person name="Ikushima S."/>
            <person name="Fujiwara D."/>
        </authorList>
    </citation>
    <scope>NUCLEOTIDE SEQUENCE [LARGE SCALE GENOMIC DNA]</scope>
    <source>
        <strain evidence="5 6">JCM 5805</strain>
    </source>
</reference>
<sequence length="156" mass="18015">MKMDYNKAAEVFLTTVIKRGKAEMMHRFNTYSQGEHLVLGYLYKEAGKQIVPSKIAKFTHTSTARIATILNNLESKNLVTREISRTDRRKILVAITDKGRHVAEEIRVEACSNLARVFEEMGEERTESFIENFKLFLEIGMKLAKEDKEKEEEKNA</sequence>
<dbReference type="PANTHER" id="PTHR33164:SF43">
    <property type="entry name" value="HTH-TYPE TRANSCRIPTIONAL REPRESSOR YETL"/>
    <property type="match status" value="1"/>
</dbReference>
<dbReference type="Proteomes" id="UP000031847">
    <property type="component" value="Unassembled WGS sequence"/>
</dbReference>
<evidence type="ECO:0000256" key="3">
    <source>
        <dbReference type="ARBA" id="ARBA00023163"/>
    </source>
</evidence>